<organism evidence="15 16">
    <name type="scientific">Culex pipiens pipiens</name>
    <name type="common">Northern house mosquito</name>
    <dbReference type="NCBI Taxonomy" id="38569"/>
    <lineage>
        <taxon>Eukaryota</taxon>
        <taxon>Metazoa</taxon>
        <taxon>Ecdysozoa</taxon>
        <taxon>Arthropoda</taxon>
        <taxon>Hexapoda</taxon>
        <taxon>Insecta</taxon>
        <taxon>Pterygota</taxon>
        <taxon>Neoptera</taxon>
        <taxon>Endopterygota</taxon>
        <taxon>Diptera</taxon>
        <taxon>Nematocera</taxon>
        <taxon>Culicoidea</taxon>
        <taxon>Culicidae</taxon>
        <taxon>Culicinae</taxon>
        <taxon>Culicini</taxon>
        <taxon>Culex</taxon>
        <taxon>Culex</taxon>
    </lineage>
</organism>
<accession>A0ABD1DKQ9</accession>
<dbReference type="EC" id="3.2.1.14" evidence="3"/>
<dbReference type="FunFam" id="3.10.50.10:FF:000004">
    <property type="entry name" value="Chitinase 5"/>
    <property type="match status" value="1"/>
</dbReference>
<comment type="similarity">
    <text evidence="2">Belongs to the glycosyl hydrolase 18 family. Chitinase class II subfamily.</text>
</comment>
<keyword evidence="4" id="KW-0147">Chitin-binding</keyword>
<dbReference type="SUPFAM" id="SSF54556">
    <property type="entry name" value="Chitinase insertion domain"/>
    <property type="match status" value="1"/>
</dbReference>
<keyword evidence="6 12" id="KW-0378">Hydrolase</keyword>
<dbReference type="SMART" id="SM00636">
    <property type="entry name" value="Glyco_18"/>
    <property type="match status" value="1"/>
</dbReference>
<dbReference type="CDD" id="cd02872">
    <property type="entry name" value="GH18_chitolectin_chitotriosidase"/>
    <property type="match status" value="1"/>
</dbReference>
<feature type="signal peptide" evidence="13">
    <location>
        <begin position="1"/>
        <end position="21"/>
    </location>
</feature>
<evidence type="ECO:0000256" key="3">
    <source>
        <dbReference type="ARBA" id="ARBA00012729"/>
    </source>
</evidence>
<evidence type="ECO:0000256" key="4">
    <source>
        <dbReference type="ARBA" id="ARBA00022669"/>
    </source>
</evidence>
<evidence type="ECO:0000256" key="10">
    <source>
        <dbReference type="ARBA" id="ARBA00023295"/>
    </source>
</evidence>
<dbReference type="GO" id="GO:0008843">
    <property type="term" value="F:endochitinase activity"/>
    <property type="evidence" value="ECO:0007669"/>
    <property type="project" value="UniProtKB-EC"/>
</dbReference>
<comment type="catalytic activity">
    <reaction evidence="1">
        <text>Random endo-hydrolysis of N-acetyl-beta-D-glucosaminide (1-&gt;4)-beta-linkages in chitin and chitodextrins.</text>
        <dbReference type="EC" id="3.2.1.14"/>
    </reaction>
</comment>
<keyword evidence="9" id="KW-0119">Carbohydrate metabolism</keyword>
<keyword evidence="8" id="KW-1015">Disulfide bond</keyword>
<evidence type="ECO:0000256" key="13">
    <source>
        <dbReference type="SAM" id="SignalP"/>
    </source>
</evidence>
<evidence type="ECO:0000256" key="5">
    <source>
        <dbReference type="ARBA" id="ARBA00022729"/>
    </source>
</evidence>
<name>A0ABD1DKQ9_CULPP</name>
<evidence type="ECO:0000256" key="9">
    <source>
        <dbReference type="ARBA" id="ARBA00023277"/>
    </source>
</evidence>
<dbReference type="Proteomes" id="UP001562425">
    <property type="component" value="Unassembled WGS sequence"/>
</dbReference>
<keyword evidence="5 13" id="KW-0732">Signal</keyword>
<dbReference type="Pfam" id="PF00704">
    <property type="entry name" value="Glyco_hydro_18"/>
    <property type="match status" value="1"/>
</dbReference>
<gene>
    <name evidence="15" type="ORF">pipiens_007532</name>
</gene>
<evidence type="ECO:0000256" key="12">
    <source>
        <dbReference type="RuleBase" id="RU000489"/>
    </source>
</evidence>
<dbReference type="InterPro" id="IPR050314">
    <property type="entry name" value="Glycosyl_Hydrlase_18"/>
</dbReference>
<keyword evidence="10 12" id="KW-0326">Glycosidase</keyword>
<evidence type="ECO:0000259" key="14">
    <source>
        <dbReference type="PROSITE" id="PS51910"/>
    </source>
</evidence>
<dbReference type="PROSITE" id="PS51910">
    <property type="entry name" value="GH18_2"/>
    <property type="match status" value="1"/>
</dbReference>
<dbReference type="GO" id="GO:0000272">
    <property type="term" value="P:polysaccharide catabolic process"/>
    <property type="evidence" value="ECO:0007669"/>
    <property type="project" value="UniProtKB-KW"/>
</dbReference>
<proteinExistence type="inferred from homology"/>
<dbReference type="InterPro" id="IPR029070">
    <property type="entry name" value="Chitinase_insertion_sf"/>
</dbReference>
<dbReference type="GO" id="GO:0008061">
    <property type="term" value="F:chitin binding"/>
    <property type="evidence" value="ECO:0007669"/>
    <property type="project" value="UniProtKB-KW"/>
</dbReference>
<dbReference type="InterPro" id="IPR017853">
    <property type="entry name" value="GH"/>
</dbReference>
<dbReference type="GO" id="GO:0006032">
    <property type="term" value="P:chitin catabolic process"/>
    <property type="evidence" value="ECO:0007669"/>
    <property type="project" value="UniProtKB-KW"/>
</dbReference>
<feature type="domain" description="GH18" evidence="14">
    <location>
        <begin position="23"/>
        <end position="393"/>
    </location>
</feature>
<comment type="caution">
    <text evidence="15">The sequence shown here is derived from an EMBL/GenBank/DDBJ whole genome shotgun (WGS) entry which is preliminary data.</text>
</comment>
<dbReference type="InterPro" id="IPR011583">
    <property type="entry name" value="Chitinase_II/V-like_cat"/>
</dbReference>
<dbReference type="Gene3D" id="3.10.50.10">
    <property type="match status" value="1"/>
</dbReference>
<keyword evidence="11" id="KW-0624">Polysaccharide degradation</keyword>
<protein>
    <recommendedName>
        <fullName evidence="3">chitinase</fullName>
        <ecNumber evidence="3">3.2.1.14</ecNumber>
    </recommendedName>
</protein>
<evidence type="ECO:0000256" key="6">
    <source>
        <dbReference type="ARBA" id="ARBA00022801"/>
    </source>
</evidence>
<dbReference type="PROSITE" id="PS01095">
    <property type="entry name" value="GH18_1"/>
    <property type="match status" value="1"/>
</dbReference>
<keyword evidence="7" id="KW-0146">Chitin degradation</keyword>
<sequence>MIKLLSSIVLLLVVEVNFSFAGKNVVCYYGTWANYRTGAGKFTVENIDPALCTHLIYSFFGLNADGTVAILDAWLDLPDNYGLNAIGRLNKLKTLNPSLKTLAAIGGWNWGSAKFSTVAKSATLRSKFATEARAFCLKYGFDGIDIDWEYPAQRDGDASVDKANFVLMLKDLNTELKKYGLLLTVAVGAAEGSASISYDIPQISNNVDFINLMEYDFHMASDGITGNNAPLYAGSADVTTTQKQLNVFSSVQYWLREGAPAAKLNLGMPLYGRTFTLASASNNGVGAPVTGAGVQGPYTQEPGFVGYNEICERKLTGTWTEVFDNVQMVPYTYSGNQWVGFDNVKSISEKCNFIKTNGLAGGMFWSIETDDFLGKCGPKFGLISTLKSCLGTSTAGYDSSEYDDHHEATRFYYDYKSYYFR</sequence>
<dbReference type="SUPFAM" id="SSF51445">
    <property type="entry name" value="(Trans)glycosidases"/>
    <property type="match status" value="1"/>
</dbReference>
<dbReference type="PANTHER" id="PTHR11177:SF360">
    <property type="entry name" value="CHITINASE 4-RELATED"/>
    <property type="match status" value="1"/>
</dbReference>
<evidence type="ECO:0000256" key="7">
    <source>
        <dbReference type="ARBA" id="ARBA00023024"/>
    </source>
</evidence>
<feature type="chain" id="PRO_5044842026" description="chitinase" evidence="13">
    <location>
        <begin position="22"/>
        <end position="421"/>
    </location>
</feature>
<evidence type="ECO:0000256" key="11">
    <source>
        <dbReference type="ARBA" id="ARBA00023326"/>
    </source>
</evidence>
<dbReference type="EMBL" id="JBEHCU010005282">
    <property type="protein sequence ID" value="KAL1400323.1"/>
    <property type="molecule type" value="Genomic_DNA"/>
</dbReference>
<evidence type="ECO:0000313" key="16">
    <source>
        <dbReference type="Proteomes" id="UP001562425"/>
    </source>
</evidence>
<dbReference type="AlphaFoldDB" id="A0ABD1DKQ9"/>
<evidence type="ECO:0000256" key="2">
    <source>
        <dbReference type="ARBA" id="ARBA00009121"/>
    </source>
</evidence>
<evidence type="ECO:0000256" key="8">
    <source>
        <dbReference type="ARBA" id="ARBA00023157"/>
    </source>
</evidence>
<dbReference type="Gene3D" id="3.20.20.80">
    <property type="entry name" value="Glycosidases"/>
    <property type="match status" value="1"/>
</dbReference>
<evidence type="ECO:0000256" key="1">
    <source>
        <dbReference type="ARBA" id="ARBA00000822"/>
    </source>
</evidence>
<evidence type="ECO:0000313" key="15">
    <source>
        <dbReference type="EMBL" id="KAL1400323.1"/>
    </source>
</evidence>
<dbReference type="InterPro" id="IPR001579">
    <property type="entry name" value="Glyco_hydro_18_chit_AS"/>
</dbReference>
<reference evidence="15 16" key="1">
    <citation type="submission" date="2024-05" db="EMBL/GenBank/DDBJ databases">
        <title>Culex pipiens pipiens assembly and annotation.</title>
        <authorList>
            <person name="Alout H."/>
            <person name="Durand T."/>
        </authorList>
    </citation>
    <scope>NUCLEOTIDE SEQUENCE [LARGE SCALE GENOMIC DNA]</scope>
    <source>
        <strain evidence="15">HA-2024</strain>
        <tissue evidence="15">Whole body</tissue>
    </source>
</reference>
<dbReference type="InterPro" id="IPR001223">
    <property type="entry name" value="Glyco_hydro18_cat"/>
</dbReference>
<keyword evidence="16" id="KW-1185">Reference proteome</keyword>
<dbReference type="PANTHER" id="PTHR11177">
    <property type="entry name" value="CHITINASE"/>
    <property type="match status" value="1"/>
</dbReference>